<evidence type="ECO:0000256" key="1">
    <source>
        <dbReference type="SAM" id="MobiDB-lite"/>
    </source>
</evidence>
<gene>
    <name evidence="2" type="ORF">AYI68_g3344</name>
</gene>
<name>A0A1R0H085_9FUNG</name>
<sequence length="1096" mass="122467">MESAKNIIERKVSCLEEDAGSSPNPSMDGYAKSFDSGISKFGELEIRKDNRISVRLGGETSSNSGYLPDEDSFGPENHGQPLPFPNPQYGSGPYPASKQSRLDLNKTRGARKSRSFENMDGDFGGGGVESKRRFRFLGQVGESAGPELRAPNPYKRKSFVSIKKSRIPSVKNSRKSLHDSVMSHRMSKNPHVILSSPSSGDKFNEGRRGEGCVSDDEVVYKWDSWTNILKNFRFKIATSSRKNAQNLYEDFGFMKPRTDSTDTSGGKGRSSYNDFDMQSDFNHEIIENRGNELDRGLDLSLNENGSFSIDSLSRAGSLENYDISLEDKDYTVKTNERVPVTGMVETQAGLNGFRNELSTHKDKIEVSRIDQYKDGYNHKKFKVGMDGQRPTFNLLNTGPIDVLSRPSSRYKPTLPSFSEFMDFTLSINEESKEIEMTTGPDGNYYADLVGGFGEHDMDKNQGFDIEKQTTSLLQTRNELDGRVPDEDPQEYISANTRIEKNFNNGHGLNKVRFGEEQLGLNLRNLSNKTSTVPTPKIQKNYHSEIGLGIGKEPELYNCVNSTPLSKNHKTGILLKNNLETKFAQVNSTPLNVPECSIKYKIDDSYIFTTSCSVRDILGNKGGRGFFGDHNKTNTRFKKYEPNAIFQMDPNLAEITKNLMKYIQKKSNGTSSAAAFDDGGFKGGCRGMVTSDLNFRFEGELKANSRLNVTDLGNHKRNSGQVVGIGRDYGIDPVLAQMGRKDRTSARFILLTPVNTSSKHRIIAVIDSPAGKNVSCKVQYLNGEYVYFGESVSVYNRKKGIFKDESFPKNKSKMSIRFLTEVGGGDKNKILGGIEEGHQFMHPTVDGPTRSVGTVRVENAVMDSVKNNCISNEELFGKLVELGTELGYSIKGVMENGTSNVYFLGKIIEKETRSKTKGPEQLSWILPETDDKCSVQLVLDNGNERDIVGYCEIKWIYLALDFKHGCAQYSSTVLVFISNKLIPNTHFAKFENMDLTEYNEICTSMLKNERLFAYYYPMPVMFCELSGGNNYRDVVLFKERVLAKHVYIKVIGHEYMNVLGESEDEDMVFKASVVGRDYAILPEVRVGGSVVPAALSA</sequence>
<keyword evidence="3" id="KW-1185">Reference proteome</keyword>
<feature type="region of interest" description="Disordered" evidence="1">
    <location>
        <begin position="1"/>
        <end position="34"/>
    </location>
</feature>
<feature type="region of interest" description="Disordered" evidence="1">
    <location>
        <begin position="50"/>
        <end position="124"/>
    </location>
</feature>
<accession>A0A1R0H085</accession>
<evidence type="ECO:0000313" key="2">
    <source>
        <dbReference type="EMBL" id="OLY82537.1"/>
    </source>
</evidence>
<comment type="caution">
    <text evidence="2">The sequence shown here is derived from an EMBL/GenBank/DDBJ whole genome shotgun (WGS) entry which is preliminary data.</text>
</comment>
<reference evidence="2 3" key="1">
    <citation type="journal article" date="2016" name="Mol. Biol. Evol.">
        <title>Genome-Wide Survey of Gut Fungi (Harpellales) Reveals the First Horizontally Transferred Ubiquitin Gene from a Mosquito Host.</title>
        <authorList>
            <person name="Wang Y."/>
            <person name="White M.M."/>
            <person name="Kvist S."/>
            <person name="Moncalvo J.M."/>
        </authorList>
    </citation>
    <scope>NUCLEOTIDE SEQUENCE [LARGE SCALE GENOMIC DNA]</scope>
    <source>
        <strain evidence="2 3">ALG-7-W6</strain>
    </source>
</reference>
<dbReference type="Proteomes" id="UP000187455">
    <property type="component" value="Unassembled WGS sequence"/>
</dbReference>
<proteinExistence type="predicted"/>
<evidence type="ECO:0000313" key="3">
    <source>
        <dbReference type="Proteomes" id="UP000187455"/>
    </source>
</evidence>
<dbReference type="AlphaFoldDB" id="A0A1R0H085"/>
<dbReference type="OrthoDB" id="10667845at2759"/>
<organism evidence="2 3">
    <name type="scientific">Smittium mucronatum</name>
    <dbReference type="NCBI Taxonomy" id="133383"/>
    <lineage>
        <taxon>Eukaryota</taxon>
        <taxon>Fungi</taxon>
        <taxon>Fungi incertae sedis</taxon>
        <taxon>Zoopagomycota</taxon>
        <taxon>Kickxellomycotina</taxon>
        <taxon>Harpellomycetes</taxon>
        <taxon>Harpellales</taxon>
        <taxon>Legeriomycetaceae</taxon>
        <taxon>Smittium</taxon>
    </lineage>
</organism>
<dbReference type="EMBL" id="LSSL01001440">
    <property type="protein sequence ID" value="OLY82537.1"/>
    <property type="molecule type" value="Genomic_DNA"/>
</dbReference>
<protein>
    <submittedName>
        <fullName evidence="2">Uncharacterized protein</fullName>
    </submittedName>
</protein>